<dbReference type="Pfam" id="PF05973">
    <property type="entry name" value="Gp49"/>
    <property type="match status" value="1"/>
</dbReference>
<protein>
    <recommendedName>
        <fullName evidence="2">Type II toxin-antitoxin system RelE/ParE family toxin</fullName>
    </recommendedName>
</protein>
<proteinExistence type="predicted"/>
<organism evidence="1">
    <name type="scientific">marine sediment metagenome</name>
    <dbReference type="NCBI Taxonomy" id="412755"/>
    <lineage>
        <taxon>unclassified sequences</taxon>
        <taxon>metagenomes</taxon>
        <taxon>ecological metagenomes</taxon>
    </lineage>
</organism>
<accession>X1RB22</accession>
<reference evidence="1" key="1">
    <citation type="journal article" date="2014" name="Front. Microbiol.">
        <title>High frequency of phylogenetically diverse reductive dehalogenase-homologous genes in deep subseafloor sedimentary metagenomes.</title>
        <authorList>
            <person name="Kawai M."/>
            <person name="Futagami T."/>
            <person name="Toyoda A."/>
            <person name="Takaki Y."/>
            <person name="Nishi S."/>
            <person name="Hori S."/>
            <person name="Arai W."/>
            <person name="Tsubouchi T."/>
            <person name="Morono Y."/>
            <person name="Uchiyama I."/>
            <person name="Ito T."/>
            <person name="Fujiyama A."/>
            <person name="Inagaki F."/>
            <person name="Takami H."/>
        </authorList>
    </citation>
    <scope>NUCLEOTIDE SEQUENCE</scope>
    <source>
        <strain evidence="1">Expedition CK06-06</strain>
    </source>
</reference>
<name>X1RB22_9ZZZZ</name>
<gene>
    <name evidence="1" type="ORF">S06H3_58177</name>
</gene>
<feature type="non-terminal residue" evidence="1">
    <location>
        <position position="120"/>
    </location>
</feature>
<comment type="caution">
    <text evidence="1">The sequence shown here is derived from an EMBL/GenBank/DDBJ whole genome shotgun (WGS) entry which is preliminary data.</text>
</comment>
<dbReference type="AlphaFoldDB" id="X1RB22"/>
<evidence type="ECO:0008006" key="2">
    <source>
        <dbReference type="Google" id="ProtNLM"/>
    </source>
</evidence>
<sequence>MLYNMTMDWQVIFYIDEEGNEPVKDFILEQPDGAIAEILHVFKLLRQFNIALGMPYVRKIDKSAIRELRIKHGSDIYRIFFFAYTGRKFILLHAILKKEDKIPESDKKLAIQRMDDYKSR</sequence>
<dbReference type="InterPro" id="IPR009241">
    <property type="entry name" value="HigB-like"/>
</dbReference>
<evidence type="ECO:0000313" key="1">
    <source>
        <dbReference type="EMBL" id="GAI52784.1"/>
    </source>
</evidence>
<dbReference type="EMBL" id="BARV01037633">
    <property type="protein sequence ID" value="GAI52784.1"/>
    <property type="molecule type" value="Genomic_DNA"/>
</dbReference>